<evidence type="ECO:0000256" key="1">
    <source>
        <dbReference type="SAM" id="MobiDB-lite"/>
    </source>
</evidence>
<dbReference type="AlphaFoldDB" id="A0A1R0GZG0"/>
<name>A0A1R0GZG0_9FUNG</name>
<dbReference type="STRING" id="133383.A0A1R0GZG0"/>
<comment type="caution">
    <text evidence="2">The sequence shown here is derived from an EMBL/GenBank/DDBJ whole genome shotgun (WGS) entry which is preliminary data.</text>
</comment>
<organism evidence="2 3">
    <name type="scientific">Smittium mucronatum</name>
    <dbReference type="NCBI Taxonomy" id="133383"/>
    <lineage>
        <taxon>Eukaryota</taxon>
        <taxon>Fungi</taxon>
        <taxon>Fungi incertae sedis</taxon>
        <taxon>Zoopagomycota</taxon>
        <taxon>Kickxellomycotina</taxon>
        <taxon>Harpellomycetes</taxon>
        <taxon>Harpellales</taxon>
        <taxon>Legeriomycetaceae</taxon>
        <taxon>Smittium</taxon>
    </lineage>
</organism>
<keyword evidence="3" id="KW-1185">Reference proteome</keyword>
<proteinExistence type="predicted"/>
<accession>A0A1R0GZG0</accession>
<feature type="region of interest" description="Disordered" evidence="1">
    <location>
        <begin position="79"/>
        <end position="104"/>
    </location>
</feature>
<reference evidence="2 3" key="1">
    <citation type="journal article" date="2016" name="Mol. Biol. Evol.">
        <title>Genome-Wide Survey of Gut Fungi (Harpellales) Reveals the First Horizontally Transferred Ubiquitin Gene from a Mosquito Host.</title>
        <authorList>
            <person name="Wang Y."/>
            <person name="White M.M."/>
            <person name="Kvist S."/>
            <person name="Moncalvo J.M."/>
        </authorList>
    </citation>
    <scope>NUCLEOTIDE SEQUENCE [LARGE SCALE GENOMIC DNA]</scope>
    <source>
        <strain evidence="2 3">ALG-7-W6</strain>
    </source>
</reference>
<sequence length="150" mass="17147">MERETEVQSASSQEQIKDKFYELHPAATERYSVDQNNLHRGLDLPGKHTQFIKPEKRPLKGQEALDVLIAKKPAVKRQKTQPFRKCQRVKMPKQKLGSEHSIEGIHNPFQELKISDDRLNEIQGASAPWYYGDPYGSTSDVSSASLQEKE</sequence>
<dbReference type="EMBL" id="LSSL01001690">
    <property type="protein sequence ID" value="OLY82291.1"/>
    <property type="molecule type" value="Genomic_DNA"/>
</dbReference>
<evidence type="ECO:0000313" key="3">
    <source>
        <dbReference type="Proteomes" id="UP000187455"/>
    </source>
</evidence>
<protein>
    <submittedName>
        <fullName evidence="2">Uncharacterized protein</fullName>
    </submittedName>
</protein>
<feature type="compositionally biased region" description="Polar residues" evidence="1">
    <location>
        <begin position="136"/>
        <end position="150"/>
    </location>
</feature>
<evidence type="ECO:0000313" key="2">
    <source>
        <dbReference type="EMBL" id="OLY82291.1"/>
    </source>
</evidence>
<gene>
    <name evidence="2" type="ORF">AYI68_g3595</name>
</gene>
<feature type="region of interest" description="Disordered" evidence="1">
    <location>
        <begin position="127"/>
        <end position="150"/>
    </location>
</feature>
<dbReference type="Proteomes" id="UP000187455">
    <property type="component" value="Unassembled WGS sequence"/>
</dbReference>